<dbReference type="AlphaFoldDB" id="A0A9P4SEZ5"/>
<dbReference type="Proteomes" id="UP000799429">
    <property type="component" value="Unassembled WGS sequence"/>
</dbReference>
<feature type="region of interest" description="Disordered" evidence="7">
    <location>
        <begin position="208"/>
        <end position="235"/>
    </location>
</feature>
<evidence type="ECO:0000256" key="7">
    <source>
        <dbReference type="SAM" id="MobiDB-lite"/>
    </source>
</evidence>
<keyword evidence="2 9" id="KW-0689">Ribosomal protein</keyword>
<evidence type="ECO:0000256" key="4">
    <source>
        <dbReference type="ARBA" id="ARBA00035261"/>
    </source>
</evidence>
<keyword evidence="3" id="KW-0687">Ribonucleoprotein</keyword>
<dbReference type="PANTHER" id="PTHR11700">
    <property type="entry name" value="30S RIBOSOMAL PROTEIN S10 FAMILY MEMBER"/>
    <property type="match status" value="1"/>
</dbReference>
<dbReference type="InterPro" id="IPR001848">
    <property type="entry name" value="Ribosomal_uS10"/>
</dbReference>
<dbReference type="OrthoDB" id="366214at2759"/>
<organism evidence="9 10">
    <name type="scientific">Patellaria atrata CBS 101060</name>
    <dbReference type="NCBI Taxonomy" id="1346257"/>
    <lineage>
        <taxon>Eukaryota</taxon>
        <taxon>Fungi</taxon>
        <taxon>Dikarya</taxon>
        <taxon>Ascomycota</taxon>
        <taxon>Pezizomycotina</taxon>
        <taxon>Dothideomycetes</taxon>
        <taxon>Dothideomycetes incertae sedis</taxon>
        <taxon>Patellariales</taxon>
        <taxon>Patellariaceae</taxon>
        <taxon>Patellaria</taxon>
    </lineage>
</organism>
<evidence type="ECO:0000256" key="1">
    <source>
        <dbReference type="ARBA" id="ARBA00007102"/>
    </source>
</evidence>
<dbReference type="FunFam" id="3.30.70.600:FF:000003">
    <property type="entry name" value="30S ribosomal protein S10"/>
    <property type="match status" value="1"/>
</dbReference>
<comment type="similarity">
    <text evidence="1">Belongs to the universal ribosomal protein uS10 family.</text>
</comment>
<feature type="domain" description="Small ribosomal subunit protein uS10" evidence="8">
    <location>
        <begin position="55"/>
        <end position="152"/>
    </location>
</feature>
<sequence length="235" mass="27002">MVTMIYSAPLDAKSHLPLDKATISSLDELRLPRAVYAAYLRPLRRAPQYGVPVCDLQLRSYSVRNLELFADTAMRAAYYLNLPAKGPVPLPRITERWTVPRANFIFKKSQENFERRTVRRLIQIQDGEPEVVRAWLGFLEKHQYHGVGMKANVWEWEELGCGKKMEEEAKAAAEETNGLWEGFGRRKLGPEEKVRELLNSEPFRRAMHGDAPMILPEKEGRGQEYKTPLHEVGRG</sequence>
<proteinExistence type="inferred from homology"/>
<gene>
    <name evidence="9" type="ORF">M501DRAFT_1000671</name>
</gene>
<dbReference type="InterPro" id="IPR027486">
    <property type="entry name" value="Ribosomal_uS10_dom"/>
</dbReference>
<comment type="caution">
    <text evidence="9">The sequence shown here is derived from an EMBL/GenBank/DDBJ whole genome shotgun (WGS) entry which is preliminary data.</text>
</comment>
<dbReference type="EMBL" id="MU006091">
    <property type="protein sequence ID" value="KAF2841448.1"/>
    <property type="molecule type" value="Genomic_DNA"/>
</dbReference>
<evidence type="ECO:0000259" key="8">
    <source>
        <dbReference type="SMART" id="SM01403"/>
    </source>
</evidence>
<dbReference type="SMART" id="SM01403">
    <property type="entry name" value="Ribosomal_S10"/>
    <property type="match status" value="1"/>
</dbReference>
<dbReference type="InterPro" id="IPR036838">
    <property type="entry name" value="Ribosomal_uS10_dom_sf"/>
</dbReference>
<dbReference type="HAMAP" id="MF_00508">
    <property type="entry name" value="Ribosomal_uS10"/>
    <property type="match status" value="1"/>
</dbReference>
<dbReference type="Gene3D" id="3.30.70.600">
    <property type="entry name" value="Ribosomal protein S10 domain"/>
    <property type="match status" value="1"/>
</dbReference>
<dbReference type="Pfam" id="PF00338">
    <property type="entry name" value="Ribosomal_S10"/>
    <property type="match status" value="1"/>
</dbReference>
<accession>A0A9P4SEZ5</accession>
<name>A0A9P4SEZ5_9PEZI</name>
<reference evidence="9" key="1">
    <citation type="journal article" date="2020" name="Stud. Mycol.">
        <title>101 Dothideomycetes genomes: a test case for predicting lifestyles and emergence of pathogens.</title>
        <authorList>
            <person name="Haridas S."/>
            <person name="Albert R."/>
            <person name="Binder M."/>
            <person name="Bloem J."/>
            <person name="Labutti K."/>
            <person name="Salamov A."/>
            <person name="Andreopoulos B."/>
            <person name="Baker S."/>
            <person name="Barry K."/>
            <person name="Bills G."/>
            <person name="Bluhm B."/>
            <person name="Cannon C."/>
            <person name="Castanera R."/>
            <person name="Culley D."/>
            <person name="Daum C."/>
            <person name="Ezra D."/>
            <person name="Gonzalez J."/>
            <person name="Henrissat B."/>
            <person name="Kuo A."/>
            <person name="Liang C."/>
            <person name="Lipzen A."/>
            <person name="Lutzoni F."/>
            <person name="Magnuson J."/>
            <person name="Mondo S."/>
            <person name="Nolan M."/>
            <person name="Ohm R."/>
            <person name="Pangilinan J."/>
            <person name="Park H.-J."/>
            <person name="Ramirez L."/>
            <person name="Alfaro M."/>
            <person name="Sun H."/>
            <person name="Tritt A."/>
            <person name="Yoshinaga Y."/>
            <person name="Zwiers L.-H."/>
            <person name="Turgeon B."/>
            <person name="Goodwin S."/>
            <person name="Spatafora J."/>
            <person name="Crous P."/>
            <person name="Grigoriev I."/>
        </authorList>
    </citation>
    <scope>NUCLEOTIDE SEQUENCE</scope>
    <source>
        <strain evidence="9">CBS 101060</strain>
    </source>
</reference>
<keyword evidence="10" id="KW-1185">Reference proteome</keyword>
<feature type="compositionally biased region" description="Basic and acidic residues" evidence="7">
    <location>
        <begin position="216"/>
        <end position="235"/>
    </location>
</feature>
<evidence type="ECO:0000313" key="10">
    <source>
        <dbReference type="Proteomes" id="UP000799429"/>
    </source>
</evidence>
<evidence type="ECO:0000256" key="2">
    <source>
        <dbReference type="ARBA" id="ARBA00022980"/>
    </source>
</evidence>
<evidence type="ECO:0000256" key="5">
    <source>
        <dbReference type="ARBA" id="ARBA00042916"/>
    </source>
</evidence>
<evidence type="ECO:0000313" key="9">
    <source>
        <dbReference type="EMBL" id="KAF2841448.1"/>
    </source>
</evidence>
<dbReference type="GO" id="GO:0005840">
    <property type="term" value="C:ribosome"/>
    <property type="evidence" value="ECO:0007669"/>
    <property type="project" value="UniProtKB-KW"/>
</dbReference>
<dbReference type="GO" id="GO:0006412">
    <property type="term" value="P:translation"/>
    <property type="evidence" value="ECO:0007669"/>
    <property type="project" value="InterPro"/>
</dbReference>
<evidence type="ECO:0000256" key="3">
    <source>
        <dbReference type="ARBA" id="ARBA00023274"/>
    </source>
</evidence>
<dbReference type="GO" id="GO:1990904">
    <property type="term" value="C:ribonucleoprotein complex"/>
    <property type="evidence" value="ECO:0007669"/>
    <property type="project" value="UniProtKB-KW"/>
</dbReference>
<dbReference type="GO" id="GO:0003735">
    <property type="term" value="F:structural constituent of ribosome"/>
    <property type="evidence" value="ECO:0007669"/>
    <property type="project" value="InterPro"/>
</dbReference>
<dbReference type="SUPFAM" id="SSF54999">
    <property type="entry name" value="Ribosomal protein S10"/>
    <property type="match status" value="1"/>
</dbReference>
<evidence type="ECO:0000256" key="6">
    <source>
        <dbReference type="ARBA" id="ARBA00078476"/>
    </source>
</evidence>
<protein>
    <recommendedName>
        <fullName evidence="4">Small ribosomal subunit protein uS10m</fullName>
    </recommendedName>
    <alternativeName>
        <fullName evidence="5">37S ribosomal protein S10, mitochondrial</fullName>
    </alternativeName>
    <alternativeName>
        <fullName evidence="6">Mitochondrial ribosomal small subunit protein 10</fullName>
    </alternativeName>
</protein>